<dbReference type="SMART" id="SM00829">
    <property type="entry name" value="PKS_ER"/>
    <property type="match status" value="1"/>
</dbReference>
<dbReference type="RefSeq" id="WP_185132922.1">
    <property type="nucleotide sequence ID" value="NZ_JACJVO010000046.1"/>
</dbReference>
<keyword evidence="2" id="KW-0862">Zinc</keyword>
<evidence type="ECO:0000256" key="1">
    <source>
        <dbReference type="ARBA" id="ARBA00022723"/>
    </source>
</evidence>
<dbReference type="InterPro" id="IPR036291">
    <property type="entry name" value="NAD(P)-bd_dom_sf"/>
</dbReference>
<gene>
    <name evidence="5" type="ORF">H7C18_30565</name>
</gene>
<sequence>MKAAILHQPGTRLEIADVPTPQLKPSSIRVRVLATPILSFTHMVVGGQFPFPLPVPYTPGLCAIGTVEEVAGDVTGLRAGQKVFCSPLIADRNNADAPERILKGWIGMTPNCGHLLEQWKEGTFAEQTVYPIESVTPIDDLGGYADEQLACMYYSCIAYGAFLRGDFRAGQSVVVTGATGNLGTASVLVALALGADKIYAVGRNAGVLQSLASLDPRRIVAVPLPGAEEEYAATLAQEVEEADLLVDAVGIVNSSALLEAGMSRLKQRGTAVFLGGVIAPVPVSYLNAIVKELDIKGSSMYPREAPAQVARMIRSGLLRLDAFRPVAYPLSRIEEAIAYASRCRGLEYCVLKP</sequence>
<dbReference type="InterPro" id="IPR050129">
    <property type="entry name" value="Zn_alcohol_dh"/>
</dbReference>
<dbReference type="InterPro" id="IPR013154">
    <property type="entry name" value="ADH-like_N"/>
</dbReference>
<protein>
    <submittedName>
        <fullName evidence="5">Zinc-binding alcohol dehydrogenase family protein</fullName>
    </submittedName>
</protein>
<evidence type="ECO:0000259" key="4">
    <source>
        <dbReference type="SMART" id="SM00829"/>
    </source>
</evidence>
<name>A0A7X0VZ17_9BACL</name>
<keyword evidence="6" id="KW-1185">Reference proteome</keyword>
<dbReference type="GO" id="GO:0016491">
    <property type="term" value="F:oxidoreductase activity"/>
    <property type="evidence" value="ECO:0007669"/>
    <property type="project" value="UniProtKB-KW"/>
</dbReference>
<dbReference type="PANTHER" id="PTHR43401">
    <property type="entry name" value="L-THREONINE 3-DEHYDROGENASE"/>
    <property type="match status" value="1"/>
</dbReference>
<dbReference type="Gene3D" id="3.90.180.10">
    <property type="entry name" value="Medium-chain alcohol dehydrogenases, catalytic domain"/>
    <property type="match status" value="1"/>
</dbReference>
<dbReference type="Proteomes" id="UP000564644">
    <property type="component" value="Unassembled WGS sequence"/>
</dbReference>
<organism evidence="5 6">
    <name type="scientific">Cohnella zeiphila</name>
    <dbReference type="NCBI Taxonomy" id="2761120"/>
    <lineage>
        <taxon>Bacteria</taxon>
        <taxon>Bacillati</taxon>
        <taxon>Bacillota</taxon>
        <taxon>Bacilli</taxon>
        <taxon>Bacillales</taxon>
        <taxon>Paenibacillaceae</taxon>
        <taxon>Cohnella</taxon>
    </lineage>
</organism>
<feature type="domain" description="Enoyl reductase (ER)" evidence="4">
    <location>
        <begin position="10"/>
        <end position="351"/>
    </location>
</feature>
<keyword evidence="1" id="KW-0479">Metal-binding</keyword>
<evidence type="ECO:0000313" key="6">
    <source>
        <dbReference type="Proteomes" id="UP000564644"/>
    </source>
</evidence>
<dbReference type="PANTHER" id="PTHR43401:SF2">
    <property type="entry name" value="L-THREONINE 3-DEHYDROGENASE"/>
    <property type="match status" value="1"/>
</dbReference>
<dbReference type="SUPFAM" id="SSF50129">
    <property type="entry name" value="GroES-like"/>
    <property type="match status" value="1"/>
</dbReference>
<accession>A0A7X0VZ17</accession>
<comment type="caution">
    <text evidence="5">The sequence shown here is derived from an EMBL/GenBank/DDBJ whole genome shotgun (WGS) entry which is preliminary data.</text>
</comment>
<dbReference type="Pfam" id="PF08240">
    <property type="entry name" value="ADH_N"/>
    <property type="match status" value="1"/>
</dbReference>
<dbReference type="Pfam" id="PF00107">
    <property type="entry name" value="ADH_zinc_N"/>
    <property type="match status" value="1"/>
</dbReference>
<dbReference type="EMBL" id="JACJVO010000046">
    <property type="protein sequence ID" value="MBB6735265.1"/>
    <property type="molecule type" value="Genomic_DNA"/>
</dbReference>
<dbReference type="Gene3D" id="3.40.50.720">
    <property type="entry name" value="NAD(P)-binding Rossmann-like Domain"/>
    <property type="match status" value="1"/>
</dbReference>
<evidence type="ECO:0000256" key="3">
    <source>
        <dbReference type="ARBA" id="ARBA00023002"/>
    </source>
</evidence>
<evidence type="ECO:0000256" key="2">
    <source>
        <dbReference type="ARBA" id="ARBA00022833"/>
    </source>
</evidence>
<evidence type="ECO:0000313" key="5">
    <source>
        <dbReference type="EMBL" id="MBB6735265.1"/>
    </source>
</evidence>
<dbReference type="InterPro" id="IPR011032">
    <property type="entry name" value="GroES-like_sf"/>
</dbReference>
<keyword evidence="3" id="KW-0560">Oxidoreductase</keyword>
<dbReference type="AlphaFoldDB" id="A0A7X0VZ17"/>
<dbReference type="SUPFAM" id="SSF51735">
    <property type="entry name" value="NAD(P)-binding Rossmann-fold domains"/>
    <property type="match status" value="1"/>
</dbReference>
<dbReference type="InterPro" id="IPR020843">
    <property type="entry name" value="ER"/>
</dbReference>
<dbReference type="CDD" id="cd05188">
    <property type="entry name" value="MDR"/>
    <property type="match status" value="1"/>
</dbReference>
<proteinExistence type="predicted"/>
<reference evidence="5 6" key="1">
    <citation type="submission" date="2020-08" db="EMBL/GenBank/DDBJ databases">
        <title>Cohnella phylogeny.</title>
        <authorList>
            <person name="Dunlap C."/>
        </authorList>
    </citation>
    <scope>NUCLEOTIDE SEQUENCE [LARGE SCALE GENOMIC DNA]</scope>
    <source>
        <strain evidence="5 6">CBP 2801</strain>
    </source>
</reference>
<dbReference type="InterPro" id="IPR013149">
    <property type="entry name" value="ADH-like_C"/>
</dbReference>
<dbReference type="GO" id="GO:0046872">
    <property type="term" value="F:metal ion binding"/>
    <property type="evidence" value="ECO:0007669"/>
    <property type="project" value="UniProtKB-KW"/>
</dbReference>